<keyword evidence="8" id="KW-0539">Nucleus</keyword>
<evidence type="ECO:0000256" key="2">
    <source>
        <dbReference type="ARBA" id="ARBA00010543"/>
    </source>
</evidence>
<dbReference type="InterPro" id="IPR019467">
    <property type="entry name" value="Hat1_N"/>
</dbReference>
<dbReference type="Gene3D" id="1.10.10.390">
    <property type="match status" value="1"/>
</dbReference>
<dbReference type="GO" id="GO:0031509">
    <property type="term" value="P:subtelomeric heterochromatin formation"/>
    <property type="evidence" value="ECO:0007669"/>
    <property type="project" value="InterPro"/>
</dbReference>
<feature type="domain" description="N-acetyltransferase" evidence="16">
    <location>
        <begin position="205"/>
        <end position="254"/>
    </location>
</feature>
<feature type="domain" description="Histone acetyl transferase HAT1 N-terminal" evidence="17">
    <location>
        <begin position="13"/>
        <end position="173"/>
    </location>
</feature>
<dbReference type="InterPro" id="IPR017380">
    <property type="entry name" value="Hist_AcTrfase_B-typ_cat-su"/>
</dbReference>
<evidence type="ECO:0000256" key="1">
    <source>
        <dbReference type="ARBA" id="ARBA00004123"/>
    </source>
</evidence>
<feature type="binding site" evidence="13">
    <location>
        <begin position="235"/>
        <end position="241"/>
    </location>
    <ligand>
        <name>acetyl-CoA</name>
        <dbReference type="ChEBI" id="CHEBI:57288"/>
    </ligand>
</feature>
<dbReference type="GO" id="GO:0042393">
    <property type="term" value="F:histone binding"/>
    <property type="evidence" value="ECO:0007669"/>
    <property type="project" value="InterPro"/>
</dbReference>
<evidence type="ECO:0000256" key="4">
    <source>
        <dbReference type="ARBA" id="ARBA00021268"/>
    </source>
</evidence>
<dbReference type="GO" id="GO:0000781">
    <property type="term" value="C:chromosome, telomeric region"/>
    <property type="evidence" value="ECO:0007669"/>
    <property type="project" value="GOC"/>
</dbReference>
<dbReference type="Gene3D" id="3.40.630.30">
    <property type="match status" value="1"/>
</dbReference>
<dbReference type="InterPro" id="IPR000182">
    <property type="entry name" value="GNAT_dom"/>
</dbReference>
<dbReference type="PANTHER" id="PTHR12046">
    <property type="entry name" value="HISTONE ACETYLTRANSFERASE TYPE B CATALYTIC SUBUNIT"/>
    <property type="match status" value="1"/>
</dbReference>
<evidence type="ECO:0000259" key="18">
    <source>
        <dbReference type="Pfam" id="PF21183"/>
    </source>
</evidence>
<dbReference type="AlphaFoldDB" id="A0A6V7H412"/>
<gene>
    <name evidence="19" type="ORF">MHI_LOCUS347378</name>
</gene>
<dbReference type="FunFam" id="1.10.10.390:FF:000001">
    <property type="entry name" value="Histone acetyltransferase type B catalytic subunit"/>
    <property type="match status" value="1"/>
</dbReference>
<sequence>MEDPATARLKNLVVSSNEALEFKLVRSVNDLENDETTFKPEMSHQVFGDSESIFGYRDLRVKLYYSAGCLETYLGMTYSEKINKLFYEGVEADEILPKIAEKLAPQVHTNIDAFIESLKKDDTFKPYGVLLHSFSINDEVCTRKFEVYKADMTYKGFKEYHQRLQTFVLWYIDAANFIDIDDDRWHYFNMFEKYQTADGIIRYATIGFATVYQYYAYPRHTRPRIAQVLILPPFQNMGLGTHLLHAIYREYIGRNQVKDITGIVIIVVVEDPSVTFQRLRDYVDAINCSTLPSFSRDCLLQGFNKTMAVEAKEKFKINKKQARRVYEILRLRATDLTNEQEYREYRLDVKRRLNIPYRREQNDLKKLECALKNIDKRASITLPTLEQRIQSLEKEYRSLEEEYKKVIKRLEDAEEL</sequence>
<dbReference type="Pfam" id="PF21183">
    <property type="entry name" value="HAT1_C"/>
    <property type="match status" value="1"/>
</dbReference>
<comment type="caution">
    <text evidence="19">The sequence shown here is derived from an EMBL/GenBank/DDBJ whole genome shotgun (WGS) entry which is preliminary data.</text>
</comment>
<proteinExistence type="inferred from homology"/>
<feature type="site" description="Interaction with histone H4 N-terminus" evidence="14">
    <location>
        <position position="185"/>
    </location>
</feature>
<name>A0A6V7H412_9HYME</name>
<dbReference type="CDD" id="cd04301">
    <property type="entry name" value="NAT_SF"/>
    <property type="match status" value="1"/>
</dbReference>
<dbReference type="EMBL" id="CAJDYZ010005978">
    <property type="protein sequence ID" value="CAD1472980.1"/>
    <property type="molecule type" value="Genomic_DNA"/>
</dbReference>
<keyword evidence="20" id="KW-1185">Reference proteome</keyword>
<keyword evidence="6" id="KW-0227">DNA damage</keyword>
<feature type="coiled-coil region" evidence="15">
    <location>
        <begin position="319"/>
        <end position="416"/>
    </location>
</feature>
<evidence type="ECO:0000256" key="14">
    <source>
        <dbReference type="PIRSR" id="PIRSR038084-3"/>
    </source>
</evidence>
<evidence type="ECO:0000256" key="13">
    <source>
        <dbReference type="PIRSR" id="PIRSR038084-2"/>
    </source>
</evidence>
<comment type="similarity">
    <text evidence="2 11">Belongs to the HAT1 family.</text>
</comment>
<feature type="active site" description="Proton donor/acceptor" evidence="12">
    <location>
        <position position="270"/>
    </location>
</feature>
<dbReference type="InterPro" id="IPR016181">
    <property type="entry name" value="Acyl_CoA_acyltransferase"/>
</dbReference>
<dbReference type="InterPro" id="IPR013523">
    <property type="entry name" value="Hist_AcTrfase_HAT1_C"/>
</dbReference>
<evidence type="ECO:0000256" key="6">
    <source>
        <dbReference type="ARBA" id="ARBA00022763"/>
    </source>
</evidence>
<evidence type="ECO:0000256" key="3">
    <source>
        <dbReference type="ARBA" id="ARBA00013184"/>
    </source>
</evidence>
<accession>A0A6V7H412</accession>
<dbReference type="InterPro" id="IPR048776">
    <property type="entry name" value="HAT1_C"/>
</dbReference>
<evidence type="ECO:0000256" key="9">
    <source>
        <dbReference type="ARBA" id="ARBA00023315"/>
    </source>
</evidence>
<organism evidence="19 20">
    <name type="scientific">Heterotrigona itama</name>
    <dbReference type="NCBI Taxonomy" id="395501"/>
    <lineage>
        <taxon>Eukaryota</taxon>
        <taxon>Metazoa</taxon>
        <taxon>Ecdysozoa</taxon>
        <taxon>Arthropoda</taxon>
        <taxon>Hexapoda</taxon>
        <taxon>Insecta</taxon>
        <taxon>Pterygota</taxon>
        <taxon>Neoptera</taxon>
        <taxon>Endopterygota</taxon>
        <taxon>Hymenoptera</taxon>
        <taxon>Apocrita</taxon>
        <taxon>Aculeata</taxon>
        <taxon>Apoidea</taxon>
        <taxon>Anthophila</taxon>
        <taxon>Apidae</taxon>
        <taxon>Heterotrigona</taxon>
    </lineage>
</organism>
<keyword evidence="9 11" id="KW-0012">Acyltransferase</keyword>
<keyword evidence="15" id="KW-0175">Coiled coil</keyword>
<evidence type="ECO:0000256" key="12">
    <source>
        <dbReference type="PIRSR" id="PIRSR038084-1"/>
    </source>
</evidence>
<dbReference type="Pfam" id="PF10394">
    <property type="entry name" value="Hat1_N"/>
    <property type="match status" value="1"/>
</dbReference>
<feature type="region of interest" description="Interaction with histone H4 N-terminus" evidence="13">
    <location>
        <begin position="212"/>
        <end position="214"/>
    </location>
</feature>
<comment type="catalytic activity">
    <reaction evidence="10 11">
        <text>L-lysyl-[protein] + acetyl-CoA = N(6)-acetyl-L-lysyl-[protein] + CoA + H(+)</text>
        <dbReference type="Rhea" id="RHEA:45948"/>
        <dbReference type="Rhea" id="RHEA-COMP:9752"/>
        <dbReference type="Rhea" id="RHEA-COMP:10731"/>
        <dbReference type="ChEBI" id="CHEBI:15378"/>
        <dbReference type="ChEBI" id="CHEBI:29969"/>
        <dbReference type="ChEBI" id="CHEBI:57287"/>
        <dbReference type="ChEBI" id="CHEBI:57288"/>
        <dbReference type="ChEBI" id="CHEBI:61930"/>
        <dbReference type="EC" id="2.3.1.48"/>
    </reaction>
</comment>
<feature type="region of interest" description="Interaction with histone H4 N-terminus" evidence="13">
    <location>
        <begin position="49"/>
        <end position="51"/>
    </location>
</feature>
<dbReference type="EC" id="2.3.1.48" evidence="3 11"/>
<dbReference type="InterPro" id="IPR037113">
    <property type="entry name" value="Hat1_N_sf"/>
</dbReference>
<keyword evidence="5 11" id="KW-0808">Transferase</keyword>
<dbReference type="Pfam" id="PF00583">
    <property type="entry name" value="Acetyltransf_1"/>
    <property type="match status" value="1"/>
</dbReference>
<evidence type="ECO:0000256" key="11">
    <source>
        <dbReference type="PIRNR" id="PIRNR038084"/>
    </source>
</evidence>
<evidence type="ECO:0000256" key="15">
    <source>
        <dbReference type="SAM" id="Coils"/>
    </source>
</evidence>
<dbReference type="GO" id="GO:0006281">
    <property type="term" value="P:DNA repair"/>
    <property type="evidence" value="ECO:0007669"/>
    <property type="project" value="UniProtKB-KW"/>
</dbReference>
<evidence type="ECO:0000256" key="5">
    <source>
        <dbReference type="ARBA" id="ARBA00022679"/>
    </source>
</evidence>
<dbReference type="Proteomes" id="UP000752696">
    <property type="component" value="Unassembled WGS sequence"/>
</dbReference>
<keyword evidence="7" id="KW-0234">DNA repair</keyword>
<comment type="subcellular location">
    <subcellularLocation>
        <location evidence="1">Nucleus</location>
    </subcellularLocation>
</comment>
<reference evidence="19" key="1">
    <citation type="submission" date="2020-07" db="EMBL/GenBank/DDBJ databases">
        <authorList>
            <person name="Nazaruddin N."/>
        </authorList>
    </citation>
    <scope>NUCLEOTIDE SEQUENCE</scope>
</reference>
<evidence type="ECO:0000313" key="20">
    <source>
        <dbReference type="Proteomes" id="UP000752696"/>
    </source>
</evidence>
<evidence type="ECO:0000259" key="16">
    <source>
        <dbReference type="Pfam" id="PF00583"/>
    </source>
</evidence>
<dbReference type="OrthoDB" id="10253098at2759"/>
<evidence type="ECO:0000256" key="8">
    <source>
        <dbReference type="ARBA" id="ARBA00023242"/>
    </source>
</evidence>
<dbReference type="GO" id="GO:0004402">
    <property type="term" value="F:histone acetyltransferase activity"/>
    <property type="evidence" value="ECO:0007669"/>
    <property type="project" value="UniProtKB-UniRule"/>
</dbReference>
<feature type="domain" description="Histone acetyltransferase type B catalytic subunit C-terminal" evidence="18">
    <location>
        <begin position="280"/>
        <end position="331"/>
    </location>
</feature>
<evidence type="ECO:0000256" key="10">
    <source>
        <dbReference type="ARBA" id="ARBA00048017"/>
    </source>
</evidence>
<dbReference type="GO" id="GO:0005634">
    <property type="term" value="C:nucleus"/>
    <property type="evidence" value="ECO:0007669"/>
    <property type="project" value="UniProtKB-SubCell"/>
</dbReference>
<evidence type="ECO:0000259" key="17">
    <source>
        <dbReference type="Pfam" id="PF10394"/>
    </source>
</evidence>
<evidence type="ECO:0000256" key="7">
    <source>
        <dbReference type="ARBA" id="ARBA00023204"/>
    </source>
</evidence>
<evidence type="ECO:0000313" key="19">
    <source>
        <dbReference type="EMBL" id="CAD1472980.1"/>
    </source>
</evidence>
<dbReference type="Gene3D" id="3.90.360.10">
    <property type="entry name" value="Histone acetyl transferase 1 (HAT1), N-terminal domain"/>
    <property type="match status" value="1"/>
</dbReference>
<protein>
    <recommendedName>
        <fullName evidence="4 11">Histone acetyltransferase type B catalytic subunit</fullName>
        <ecNumber evidence="3 11">2.3.1.48</ecNumber>
    </recommendedName>
</protein>
<dbReference type="PIRSF" id="PIRSF038084">
    <property type="entry name" value="HAT-B_cat"/>
    <property type="match status" value="1"/>
</dbReference>
<dbReference type="SUPFAM" id="SSF55729">
    <property type="entry name" value="Acyl-CoA N-acyltransferases (Nat)"/>
    <property type="match status" value="1"/>
</dbReference>